<feature type="repeat" description="WD" evidence="8">
    <location>
        <begin position="504"/>
        <end position="545"/>
    </location>
</feature>
<keyword evidence="4" id="KW-0677">Repeat</keyword>
<feature type="compositionally biased region" description="Basic and acidic residues" evidence="9">
    <location>
        <begin position="250"/>
        <end position="262"/>
    </location>
</feature>
<dbReference type="SUPFAM" id="SSF50978">
    <property type="entry name" value="WD40 repeat-like"/>
    <property type="match status" value="1"/>
</dbReference>
<evidence type="ECO:0000256" key="5">
    <source>
        <dbReference type="ARBA" id="ARBA00023015"/>
    </source>
</evidence>
<feature type="repeat" description="WD" evidence="8">
    <location>
        <begin position="462"/>
        <end position="503"/>
    </location>
</feature>
<feature type="compositionally biased region" description="Basic and acidic residues" evidence="9">
    <location>
        <begin position="614"/>
        <end position="638"/>
    </location>
</feature>
<dbReference type="Pfam" id="PF00400">
    <property type="entry name" value="WD40"/>
    <property type="match status" value="6"/>
</dbReference>
<evidence type="ECO:0000256" key="4">
    <source>
        <dbReference type="ARBA" id="ARBA00022737"/>
    </source>
</evidence>
<reference evidence="11" key="1">
    <citation type="journal article" date="2020" name="J. Eukaryot. Microbiol.">
        <title>De novo Sequencing, Assembly and Annotation of the Transcriptome for the Free-Living Testate Amoeba Arcella intermedia.</title>
        <authorList>
            <person name="Ribeiro G.M."/>
            <person name="Porfirio-Sousa A.L."/>
            <person name="Maurer-Alcala X.X."/>
            <person name="Katz L.A."/>
            <person name="Lahr D.J.G."/>
        </authorList>
    </citation>
    <scope>NUCLEOTIDE SEQUENCE</scope>
</reference>
<feature type="domain" description="TFIID subunit TAF5 NTD2" evidence="10">
    <location>
        <begin position="65"/>
        <end position="193"/>
    </location>
</feature>
<organism evidence="11">
    <name type="scientific">Arcella intermedia</name>
    <dbReference type="NCBI Taxonomy" id="1963864"/>
    <lineage>
        <taxon>Eukaryota</taxon>
        <taxon>Amoebozoa</taxon>
        <taxon>Tubulinea</taxon>
        <taxon>Elardia</taxon>
        <taxon>Arcellinida</taxon>
        <taxon>Sphaerothecina</taxon>
        <taxon>Arcellidae</taxon>
        <taxon>Arcella</taxon>
    </lineage>
</organism>
<dbReference type="Pfam" id="PF04494">
    <property type="entry name" value="TFIID_NTD2"/>
    <property type="match status" value="1"/>
</dbReference>
<evidence type="ECO:0000256" key="8">
    <source>
        <dbReference type="PROSITE-ProRule" id="PRU00221"/>
    </source>
</evidence>
<evidence type="ECO:0000256" key="2">
    <source>
        <dbReference type="ARBA" id="ARBA00009435"/>
    </source>
</evidence>
<dbReference type="CDD" id="cd08044">
    <property type="entry name" value="TAF5_NTD2"/>
    <property type="match status" value="1"/>
</dbReference>
<dbReference type="GO" id="GO:0016251">
    <property type="term" value="F:RNA polymerase II general transcription initiation factor activity"/>
    <property type="evidence" value="ECO:0007669"/>
    <property type="project" value="TreeGrafter"/>
</dbReference>
<dbReference type="PROSITE" id="PS00678">
    <property type="entry name" value="WD_REPEATS_1"/>
    <property type="match status" value="5"/>
</dbReference>
<dbReference type="InterPro" id="IPR036322">
    <property type="entry name" value="WD40_repeat_dom_sf"/>
</dbReference>
<dbReference type="GO" id="GO:0005669">
    <property type="term" value="C:transcription factor TFIID complex"/>
    <property type="evidence" value="ECO:0007669"/>
    <property type="project" value="TreeGrafter"/>
</dbReference>
<keyword evidence="5" id="KW-0805">Transcription regulation</keyword>
<keyword evidence="6" id="KW-0804">Transcription</keyword>
<dbReference type="CDD" id="cd00200">
    <property type="entry name" value="WD40"/>
    <property type="match status" value="1"/>
</dbReference>
<dbReference type="EMBL" id="GIBP01000987">
    <property type="protein sequence ID" value="NDV29956.1"/>
    <property type="molecule type" value="Transcribed_RNA"/>
</dbReference>
<feature type="repeat" description="WD" evidence="8">
    <location>
        <begin position="378"/>
        <end position="419"/>
    </location>
</feature>
<dbReference type="InterPro" id="IPR007582">
    <property type="entry name" value="TFIID_NTD2"/>
</dbReference>
<protein>
    <recommendedName>
        <fullName evidence="10">TFIID subunit TAF5 NTD2 domain-containing protein</fullName>
    </recommendedName>
</protein>
<feature type="region of interest" description="Disordered" evidence="9">
    <location>
        <begin position="243"/>
        <end position="273"/>
    </location>
</feature>
<keyword evidence="3 8" id="KW-0853">WD repeat</keyword>
<dbReference type="InterPro" id="IPR006594">
    <property type="entry name" value="LisH"/>
</dbReference>
<feature type="repeat" description="WD" evidence="8">
    <location>
        <begin position="318"/>
        <end position="349"/>
    </location>
</feature>
<sequence>MDAKNVNIDVALLEYLKAKGYKNAEKALKEDANVVEAMPAMAMGPGGVSQEALYNMVAFHNKEETRPTIYDHSYSAFKDWAHSSLDLYKPELMSVLYPIFVHCYLDLVEKGHKTEASSFLRRHRSEHSEKHKQEIDRLETVLTPEHMKENEMVINFREHKFNLQMCSYSFELLLAFLHDKKFMLLLSIINQYLIIKVHTGQPKPRDPDSLYTPISGETDKEIATLHKKEIYWGLFDEQKKYMPQLSDSESEARQPKRIKKDEGDEEPTETKIGLPALDDRTEEEILEDLRKWVKLGPERLPSICLYTFFNTYDTCNQITTSKTGSLVAAGFSDSTIKLWDLEADDSRWNKATKQYWETDGRDTAYIPRHRDTSAFFPLAGHSGPVYGLSFSPDSQFLLSCSQDTTTRLWNMETKTNVVCYRGHSFPVWDVSFSSLGYYFVTGSHDRSARLWCTNHTNPVRVFAGHLSDVNTVRFHPNCNFVVSGSSDKCVRVWDVNSGNCVRVFTGHYSTIYAVAVSPDGRFIASAGEDKDIVLWDLAVSNRLATFKGHKDIVWSLDFSIDSNLLASGSADKTVRLWDIKSLREEIVRKEREDDDEQRLEEMALELENEEEAQEKENDKEKEIKEKEKEKKAQKKNDIGDESIYVPGHPGLLASFPTKKTPVTNVQFTRRNLLLAAGPYKRTDKKDTKT</sequence>
<dbReference type="PRINTS" id="PR00320">
    <property type="entry name" value="GPROTEINBRPT"/>
</dbReference>
<proteinExistence type="inferred from homology"/>
<dbReference type="SMART" id="SM00320">
    <property type="entry name" value="WD40"/>
    <property type="match status" value="6"/>
</dbReference>
<dbReference type="InterPro" id="IPR037264">
    <property type="entry name" value="TFIID_NTD2_sf"/>
</dbReference>
<dbReference type="PANTHER" id="PTHR19879">
    <property type="entry name" value="TRANSCRIPTION INITIATION FACTOR TFIID"/>
    <property type="match status" value="1"/>
</dbReference>
<dbReference type="PANTHER" id="PTHR19879:SF1">
    <property type="entry name" value="CANNONBALL-RELATED"/>
    <property type="match status" value="1"/>
</dbReference>
<dbReference type="InterPro" id="IPR020472">
    <property type="entry name" value="WD40_PAC1"/>
</dbReference>
<dbReference type="Gene3D" id="2.130.10.10">
    <property type="entry name" value="YVTN repeat-like/Quinoprotein amine dehydrogenase"/>
    <property type="match status" value="3"/>
</dbReference>
<feature type="repeat" description="WD" evidence="8">
    <location>
        <begin position="546"/>
        <end position="587"/>
    </location>
</feature>
<evidence type="ECO:0000313" key="11">
    <source>
        <dbReference type="EMBL" id="NDV29956.1"/>
    </source>
</evidence>
<dbReference type="InterPro" id="IPR015943">
    <property type="entry name" value="WD40/YVTN_repeat-like_dom_sf"/>
</dbReference>
<dbReference type="InterPro" id="IPR019775">
    <property type="entry name" value="WD40_repeat_CS"/>
</dbReference>
<dbReference type="Gene3D" id="1.25.40.500">
    <property type="entry name" value="TFIID subunit TAF5, NTD2 domain"/>
    <property type="match status" value="1"/>
</dbReference>
<feature type="repeat" description="WD" evidence="8">
    <location>
        <begin position="420"/>
        <end position="451"/>
    </location>
</feature>
<dbReference type="PROSITE" id="PS50294">
    <property type="entry name" value="WD_REPEATS_REGION"/>
    <property type="match status" value="5"/>
</dbReference>
<dbReference type="InterPro" id="IPR001680">
    <property type="entry name" value="WD40_rpt"/>
</dbReference>
<dbReference type="PROSITE" id="PS50082">
    <property type="entry name" value="WD_REPEATS_2"/>
    <property type="match status" value="6"/>
</dbReference>
<evidence type="ECO:0000256" key="9">
    <source>
        <dbReference type="SAM" id="MobiDB-lite"/>
    </source>
</evidence>
<dbReference type="AlphaFoldDB" id="A0A6B2KZ13"/>
<comment type="subcellular location">
    <subcellularLocation>
        <location evidence="1">Nucleus</location>
    </subcellularLocation>
</comment>
<dbReference type="PROSITE" id="PS50896">
    <property type="entry name" value="LISH"/>
    <property type="match status" value="1"/>
</dbReference>
<feature type="region of interest" description="Disordered" evidence="9">
    <location>
        <begin position="608"/>
        <end position="657"/>
    </location>
</feature>
<evidence type="ECO:0000256" key="1">
    <source>
        <dbReference type="ARBA" id="ARBA00004123"/>
    </source>
</evidence>
<dbReference type="GO" id="GO:0006367">
    <property type="term" value="P:transcription initiation at RNA polymerase II promoter"/>
    <property type="evidence" value="ECO:0007669"/>
    <property type="project" value="TreeGrafter"/>
</dbReference>
<keyword evidence="7" id="KW-0539">Nucleus</keyword>
<name>A0A6B2KZ13_9EUKA</name>
<evidence type="ECO:0000256" key="7">
    <source>
        <dbReference type="ARBA" id="ARBA00023242"/>
    </source>
</evidence>
<dbReference type="SUPFAM" id="SSF160897">
    <property type="entry name" value="Taf5 N-terminal domain-like"/>
    <property type="match status" value="1"/>
</dbReference>
<comment type="similarity">
    <text evidence="2">Belongs to the WD repeat TAF5 family.</text>
</comment>
<evidence type="ECO:0000256" key="6">
    <source>
        <dbReference type="ARBA" id="ARBA00023163"/>
    </source>
</evidence>
<evidence type="ECO:0000256" key="3">
    <source>
        <dbReference type="ARBA" id="ARBA00022574"/>
    </source>
</evidence>
<evidence type="ECO:0000259" key="10">
    <source>
        <dbReference type="Pfam" id="PF04494"/>
    </source>
</evidence>
<accession>A0A6B2KZ13</accession>